<protein>
    <submittedName>
        <fullName evidence="1">Uncharacterized protein</fullName>
    </submittedName>
</protein>
<dbReference type="AlphaFoldDB" id="A0A8H9N969"/>
<evidence type="ECO:0000313" key="2">
    <source>
        <dbReference type="Proteomes" id="UP001163036"/>
    </source>
</evidence>
<dbReference type="Proteomes" id="UP001163036">
    <property type="component" value="Plasmid pVP-16-VB00198-1"/>
</dbReference>
<organism evidence="1 2">
    <name type="scientific">Vibrio parahaemolyticus</name>
    <dbReference type="NCBI Taxonomy" id="670"/>
    <lineage>
        <taxon>Bacteria</taxon>
        <taxon>Pseudomonadati</taxon>
        <taxon>Pseudomonadota</taxon>
        <taxon>Gammaproteobacteria</taxon>
        <taxon>Vibrionales</taxon>
        <taxon>Vibrionaceae</taxon>
        <taxon>Vibrio</taxon>
    </lineage>
</organism>
<name>A0A8H9N969_VIBPH</name>
<dbReference type="RefSeq" id="WP_054389013.1">
    <property type="nucleotide sequence ID" value="NZ_CP062152.1"/>
</dbReference>
<reference evidence="1" key="1">
    <citation type="submission" date="2022-05" db="EMBL/GenBank/DDBJ databases">
        <title>Megaplasmid of Vibrio parahaemolyticus.</title>
        <authorList>
            <person name="Strauch E."/>
            <person name="Borowiak M."/>
        </authorList>
    </citation>
    <scope>NUCLEOTIDE SEQUENCE</scope>
    <source>
        <strain evidence="1">16-VB00198</strain>
        <plasmid evidence="1">pVP-16-VB00198-1</plasmid>
    </source>
</reference>
<accession>A0A8H9N969</accession>
<sequence>MKINTIAILSTIVFSSFALAMDDNQGSINEAEKAKYHHNTYTQISEKISFGCDINFVESGDLNKEIAIRIRTTDFIALPNSNITAKVSFNDSNKNTINGISTTATEVKFKHSFKYDTDTEQRVVFKGLLASETAKFEVFDEENALVFTEFVDLSKSKQRILKVANLCAPASNEQ</sequence>
<gene>
    <name evidence="1" type="ORF">M5598_27555</name>
</gene>
<geneLocation type="plasmid" evidence="1 2">
    <name>pVP-16-VB00198-1</name>
</geneLocation>
<proteinExistence type="predicted"/>
<keyword evidence="1" id="KW-0614">Plasmid</keyword>
<dbReference type="EMBL" id="CP097357">
    <property type="protein sequence ID" value="UYV29739.1"/>
    <property type="molecule type" value="Genomic_DNA"/>
</dbReference>
<evidence type="ECO:0000313" key="1">
    <source>
        <dbReference type="EMBL" id="UYV29739.1"/>
    </source>
</evidence>